<dbReference type="EMBL" id="SJDU01000013">
    <property type="protein sequence ID" value="TKZ36238.1"/>
    <property type="molecule type" value="Genomic_DNA"/>
</dbReference>
<keyword evidence="5" id="KW-0812">Transmembrane</keyword>
<dbReference type="SUPFAM" id="SSF56954">
    <property type="entry name" value="Outer membrane efflux proteins (OEP)"/>
    <property type="match status" value="1"/>
</dbReference>
<evidence type="ECO:0000256" key="6">
    <source>
        <dbReference type="ARBA" id="ARBA00023136"/>
    </source>
</evidence>
<dbReference type="PANTHER" id="PTHR30026">
    <property type="entry name" value="OUTER MEMBRANE PROTEIN TOLC"/>
    <property type="match status" value="1"/>
</dbReference>
<keyword evidence="7" id="KW-0998">Cell outer membrane</keyword>
<evidence type="ECO:0000256" key="2">
    <source>
        <dbReference type="ARBA" id="ARBA00007613"/>
    </source>
</evidence>
<evidence type="ECO:0000256" key="4">
    <source>
        <dbReference type="ARBA" id="ARBA00022452"/>
    </source>
</evidence>
<accession>A0ABY2TUG1</accession>
<dbReference type="InterPro" id="IPR003423">
    <property type="entry name" value="OMP_efflux"/>
</dbReference>
<sequence length="457" mass="52089">MKFILFLFLILNMVLYSQDIEENTNETNQDVENNENTNNIKVRLNLEDALKIASDNDKTLKMAEYDVKIAQAQKDGSFSDLFLPSLTVSGSLNLGETDAWSDNRNLALTNWGDTLSARATLSKTLFAGFRNWNTDKANEVNLKMKKEAYYDNVKNVDLNTKLAFYNTFIAQENYRVYLQSQLNYSNRMNYNYIQYRNGQVSEYEYLNSRVQYENTKPQVINLSNQYQSLKLTFIRQIGLTNVADEVELMGNILDATNITVPDMAYDDLLTIIMNNNIELSNMENNLQMLEYNKKVAKSYLWPTLTGSASVGVSTGNKLRNNMGKNGQFNWGVDFTLSYNLDSLLPFSSTAKSAEQIDLSIKQMEVNYNQLRDTIEVSSRDLISTARSQSENLQSQAENARTAAYALQMAERQYRGGSISMLEVNDAEINYLNAQLSYLQAIYEYLSSSLQVLKLLGI</sequence>
<comment type="caution">
    <text evidence="9">The sequence shown here is derived from an EMBL/GenBank/DDBJ whole genome shotgun (WGS) entry which is preliminary data.</text>
</comment>
<evidence type="ECO:0000256" key="3">
    <source>
        <dbReference type="ARBA" id="ARBA00022448"/>
    </source>
</evidence>
<keyword evidence="10" id="KW-1185">Reference proteome</keyword>
<keyword evidence="3" id="KW-0813">Transport</keyword>
<feature type="coiled-coil region" evidence="8">
    <location>
        <begin position="353"/>
        <end position="402"/>
    </location>
</feature>
<dbReference type="Gene3D" id="1.20.1600.10">
    <property type="entry name" value="Outer membrane efflux proteins (OEP)"/>
    <property type="match status" value="1"/>
</dbReference>
<evidence type="ECO:0000256" key="1">
    <source>
        <dbReference type="ARBA" id="ARBA00004442"/>
    </source>
</evidence>
<reference evidence="9 10" key="1">
    <citation type="journal article" date="2019" name="Anaerobe">
        <title>Brachyspira catarrhinii sp. nov., an anaerobic intestinal spirochaete isolated from vervet monkeys may have been misidentified as Brachyspira aalborgi in previous studies.</title>
        <authorList>
            <person name="Phillips N.D."/>
            <person name="La T."/>
            <person name="Hampson D.J."/>
        </authorList>
    </citation>
    <scope>NUCLEOTIDE SEQUENCE [LARGE SCALE GENOMIC DNA]</scope>
    <source>
        <strain evidence="9 10">Z12</strain>
    </source>
</reference>
<gene>
    <name evidence="9" type="ORF">EZH24_01090</name>
</gene>
<comment type="similarity">
    <text evidence="2">Belongs to the outer membrane factor (OMF) (TC 1.B.17) family.</text>
</comment>
<name>A0ABY2TUG1_9SPIR</name>
<proteinExistence type="inferred from homology"/>
<comment type="subcellular location">
    <subcellularLocation>
        <location evidence="1">Cell outer membrane</location>
    </subcellularLocation>
</comment>
<dbReference type="InterPro" id="IPR051906">
    <property type="entry name" value="TolC-like"/>
</dbReference>
<organism evidence="9 10">
    <name type="scientific">Brachyspira catarrhinii</name>
    <dbReference type="NCBI Taxonomy" id="2528966"/>
    <lineage>
        <taxon>Bacteria</taxon>
        <taxon>Pseudomonadati</taxon>
        <taxon>Spirochaetota</taxon>
        <taxon>Spirochaetia</taxon>
        <taxon>Brachyspirales</taxon>
        <taxon>Brachyspiraceae</taxon>
        <taxon>Brachyspira</taxon>
    </lineage>
</organism>
<evidence type="ECO:0000256" key="5">
    <source>
        <dbReference type="ARBA" id="ARBA00022692"/>
    </source>
</evidence>
<evidence type="ECO:0000313" key="9">
    <source>
        <dbReference type="EMBL" id="TKZ36238.1"/>
    </source>
</evidence>
<keyword evidence="8" id="KW-0175">Coiled coil</keyword>
<keyword evidence="4" id="KW-1134">Transmembrane beta strand</keyword>
<evidence type="ECO:0000313" key="10">
    <source>
        <dbReference type="Proteomes" id="UP000310168"/>
    </source>
</evidence>
<protein>
    <submittedName>
        <fullName evidence="9">TolC family protein</fullName>
    </submittedName>
</protein>
<dbReference type="Proteomes" id="UP000310168">
    <property type="component" value="Unassembled WGS sequence"/>
</dbReference>
<dbReference type="PANTHER" id="PTHR30026:SF20">
    <property type="entry name" value="OUTER MEMBRANE PROTEIN TOLC"/>
    <property type="match status" value="1"/>
</dbReference>
<evidence type="ECO:0000256" key="8">
    <source>
        <dbReference type="SAM" id="Coils"/>
    </source>
</evidence>
<evidence type="ECO:0000256" key="7">
    <source>
        <dbReference type="ARBA" id="ARBA00023237"/>
    </source>
</evidence>
<dbReference type="Pfam" id="PF02321">
    <property type="entry name" value="OEP"/>
    <property type="match status" value="2"/>
</dbReference>
<keyword evidence="6" id="KW-0472">Membrane</keyword>